<reference evidence="1" key="1">
    <citation type="journal article" date="2021" name="Proc. Natl. Acad. Sci. U.S.A.">
        <title>Three genomes in the algal genus Volvox reveal the fate of a haploid sex-determining region after a transition to homothallism.</title>
        <authorList>
            <person name="Yamamoto K."/>
            <person name="Hamaji T."/>
            <person name="Kawai-Toyooka H."/>
            <person name="Matsuzaki R."/>
            <person name="Takahashi F."/>
            <person name="Nishimura Y."/>
            <person name="Kawachi M."/>
            <person name="Noguchi H."/>
            <person name="Minakuchi Y."/>
            <person name="Umen J.G."/>
            <person name="Toyoda A."/>
            <person name="Nozaki H."/>
        </authorList>
    </citation>
    <scope>NUCLEOTIDE SEQUENCE</scope>
    <source>
        <strain evidence="1">NIES-3786</strain>
    </source>
</reference>
<comment type="caution">
    <text evidence="1">The sequence shown here is derived from an EMBL/GenBank/DDBJ whole genome shotgun (WGS) entry which is preliminary data.</text>
</comment>
<protein>
    <submittedName>
        <fullName evidence="1">Uncharacterized protein</fullName>
    </submittedName>
</protein>
<sequence length="276" mass="31303">MQTNRPSIYISKQLLRKDGVLLRSSTRKRSNIFAQPKEDDNANYLPWSTVNYYTKKNERLKDEYGNLIHNERTIKEPAAWTQDAKMTLAIQVVSREVPNVTEEELRNNLQQLQTLIPDLKPGPTSKYADLVRVAARLDKAAEILLILREEFPYLNVSRLAAAWPQLLLTDPEGLAADVKETKAVLGTCGPAVFRELLEEFPHLLVPSNATALMNNIARLFDFNGTCEDEEGELGRARGMKILETQPFLARPAVPLRSQTRGERDPEYLADTIRAEM</sequence>
<dbReference type="AlphaFoldDB" id="A0A8J4FCN7"/>
<accession>A0A8J4FCN7</accession>
<evidence type="ECO:0000313" key="1">
    <source>
        <dbReference type="EMBL" id="GIL69401.1"/>
    </source>
</evidence>
<evidence type="ECO:0000313" key="2">
    <source>
        <dbReference type="Proteomes" id="UP000747110"/>
    </source>
</evidence>
<dbReference type="Proteomes" id="UP000747110">
    <property type="component" value="Unassembled WGS sequence"/>
</dbReference>
<dbReference type="EMBL" id="BNCP01000001">
    <property type="protein sequence ID" value="GIL69401.1"/>
    <property type="molecule type" value="Genomic_DNA"/>
</dbReference>
<gene>
    <name evidence="1" type="ORF">Vretifemale_322</name>
</gene>
<dbReference type="OrthoDB" id="567549at2759"/>
<keyword evidence="2" id="KW-1185">Reference proteome</keyword>
<name>A0A8J4FCN7_9CHLO</name>
<proteinExistence type="predicted"/>
<organism evidence="1 2">
    <name type="scientific">Volvox reticuliferus</name>
    <dbReference type="NCBI Taxonomy" id="1737510"/>
    <lineage>
        <taxon>Eukaryota</taxon>
        <taxon>Viridiplantae</taxon>
        <taxon>Chlorophyta</taxon>
        <taxon>core chlorophytes</taxon>
        <taxon>Chlorophyceae</taxon>
        <taxon>CS clade</taxon>
        <taxon>Chlamydomonadales</taxon>
        <taxon>Volvocaceae</taxon>
        <taxon>Volvox</taxon>
    </lineage>
</organism>